<protein>
    <submittedName>
        <fullName evidence="2">Putative ovule protein</fullName>
    </submittedName>
</protein>
<proteinExistence type="predicted"/>
<name>A0A0V0HFK6_SOLCH</name>
<keyword evidence="1" id="KW-1133">Transmembrane helix</keyword>
<organism evidence="2">
    <name type="scientific">Solanum chacoense</name>
    <name type="common">Chaco potato</name>
    <dbReference type="NCBI Taxonomy" id="4108"/>
    <lineage>
        <taxon>Eukaryota</taxon>
        <taxon>Viridiplantae</taxon>
        <taxon>Streptophyta</taxon>
        <taxon>Embryophyta</taxon>
        <taxon>Tracheophyta</taxon>
        <taxon>Spermatophyta</taxon>
        <taxon>Magnoliopsida</taxon>
        <taxon>eudicotyledons</taxon>
        <taxon>Gunneridae</taxon>
        <taxon>Pentapetalae</taxon>
        <taxon>asterids</taxon>
        <taxon>lamiids</taxon>
        <taxon>Solanales</taxon>
        <taxon>Solanaceae</taxon>
        <taxon>Solanoideae</taxon>
        <taxon>Solaneae</taxon>
        <taxon>Solanum</taxon>
    </lineage>
</organism>
<accession>A0A0V0HFK6</accession>
<keyword evidence="1" id="KW-0472">Membrane</keyword>
<evidence type="ECO:0000256" key="1">
    <source>
        <dbReference type="SAM" id="Phobius"/>
    </source>
</evidence>
<evidence type="ECO:0000313" key="2">
    <source>
        <dbReference type="EMBL" id="JAP18915.1"/>
    </source>
</evidence>
<reference evidence="2" key="1">
    <citation type="submission" date="2015-12" db="EMBL/GenBank/DDBJ databases">
        <title>Gene expression during late stages of embryo sac development: a critical building block for successful pollen-pistil interactions.</title>
        <authorList>
            <person name="Liu Y."/>
            <person name="Joly V."/>
            <person name="Sabar M."/>
            <person name="Matton D.P."/>
        </authorList>
    </citation>
    <scope>NUCLEOTIDE SEQUENCE</scope>
</reference>
<feature type="transmembrane region" description="Helical" evidence="1">
    <location>
        <begin position="21"/>
        <end position="42"/>
    </location>
</feature>
<keyword evidence="1" id="KW-0812">Transmembrane</keyword>
<dbReference type="AlphaFoldDB" id="A0A0V0HFK6"/>
<sequence length="80" mass="9347">MGFGLFPPLKICIYKECILMYIYYILACFLYIVHSLYAASLIQLPSTCFNFFDLYISVYSPFSDFPKLVINFQTSLGLFR</sequence>
<dbReference type="EMBL" id="GEDG01020697">
    <property type="protein sequence ID" value="JAP18915.1"/>
    <property type="molecule type" value="Transcribed_RNA"/>
</dbReference>